<dbReference type="InterPro" id="IPR008271">
    <property type="entry name" value="Ser/Thr_kinase_AS"/>
</dbReference>
<evidence type="ECO:0000256" key="5">
    <source>
        <dbReference type="PROSITE-ProRule" id="PRU10141"/>
    </source>
</evidence>
<dbReference type="PROSITE" id="PS50011">
    <property type="entry name" value="PROTEIN_KINASE_DOM"/>
    <property type="match status" value="1"/>
</dbReference>
<name>A0A640TNZ3_STRNI</name>
<dbReference type="Proteomes" id="UP001210609">
    <property type="component" value="Chromosome"/>
</dbReference>
<keyword evidence="1" id="KW-0808">Transferase</keyword>
<evidence type="ECO:0000256" key="2">
    <source>
        <dbReference type="ARBA" id="ARBA00022741"/>
    </source>
</evidence>
<dbReference type="PROSITE" id="PS00108">
    <property type="entry name" value="PROTEIN_KINASE_ST"/>
    <property type="match status" value="1"/>
</dbReference>
<dbReference type="CDD" id="cd14014">
    <property type="entry name" value="STKc_PknB_like"/>
    <property type="match status" value="1"/>
</dbReference>
<dbReference type="Pfam" id="PF00069">
    <property type="entry name" value="Pkinase"/>
    <property type="match status" value="1"/>
</dbReference>
<reference evidence="9 11" key="2">
    <citation type="submission" date="2022-12" db="EMBL/GenBank/DDBJ databases">
        <authorList>
            <person name="Ruckert C."/>
            <person name="Busche T."/>
            <person name="Kalinowski J."/>
            <person name="Wittmann C."/>
        </authorList>
    </citation>
    <scope>NUCLEOTIDE SEQUENCE [LARGE SCALE GENOMIC DNA]</scope>
    <source>
        <strain evidence="9 11">DSM 40555</strain>
    </source>
</reference>
<keyword evidence="11" id="KW-1185">Reference proteome</keyword>
<dbReference type="InterPro" id="IPR011047">
    <property type="entry name" value="Quinoprotein_ADH-like_sf"/>
</dbReference>
<dbReference type="Pfam" id="PF13360">
    <property type="entry name" value="PQQ_2"/>
    <property type="match status" value="2"/>
</dbReference>
<feature type="binding site" evidence="5">
    <location>
        <position position="42"/>
    </location>
    <ligand>
        <name>ATP</name>
        <dbReference type="ChEBI" id="CHEBI:30616"/>
    </ligand>
</feature>
<evidence type="ECO:0000256" key="3">
    <source>
        <dbReference type="ARBA" id="ARBA00022777"/>
    </source>
</evidence>
<reference evidence="8 10" key="1">
    <citation type="submission" date="2019-12" db="EMBL/GenBank/DDBJ databases">
        <title>Whole genome shotgun sequence of Streptomyces libani subsp. libani NBRC 13452.</title>
        <authorList>
            <person name="Ichikawa N."/>
            <person name="Kimura A."/>
            <person name="Kitahashi Y."/>
            <person name="Komaki H."/>
            <person name="Tamura T."/>
        </authorList>
    </citation>
    <scope>NUCLEOTIDE SEQUENCE [LARGE SCALE GENOMIC DNA]</scope>
    <source>
        <strain evidence="8 10">NBRC 13452</strain>
    </source>
</reference>
<dbReference type="AlphaFoldDB" id="A0A640TNZ3"/>
<dbReference type="InterPro" id="IPR015943">
    <property type="entry name" value="WD40/YVTN_repeat-like_dom_sf"/>
</dbReference>
<dbReference type="SMART" id="SM00220">
    <property type="entry name" value="S_TKc"/>
    <property type="match status" value="1"/>
</dbReference>
<protein>
    <submittedName>
        <fullName evidence="9">Serine/threonine-protein kinase</fullName>
    </submittedName>
</protein>
<dbReference type="Gene3D" id="3.30.200.20">
    <property type="entry name" value="Phosphorylase Kinase, domain 1"/>
    <property type="match status" value="1"/>
</dbReference>
<dbReference type="Gene3D" id="2.130.10.10">
    <property type="entry name" value="YVTN repeat-like/Quinoprotein amine dehydrogenase"/>
    <property type="match status" value="2"/>
</dbReference>
<evidence type="ECO:0000256" key="1">
    <source>
        <dbReference type="ARBA" id="ARBA00022679"/>
    </source>
</evidence>
<dbReference type="SUPFAM" id="SSF50998">
    <property type="entry name" value="Quinoprotein alcohol dehydrogenase-like"/>
    <property type="match status" value="1"/>
</dbReference>
<evidence type="ECO:0000313" key="9">
    <source>
        <dbReference type="EMBL" id="WAT99420.1"/>
    </source>
</evidence>
<organism evidence="8 10">
    <name type="scientific">Streptomyces nigrescens</name>
    <dbReference type="NCBI Taxonomy" id="1920"/>
    <lineage>
        <taxon>Bacteria</taxon>
        <taxon>Bacillati</taxon>
        <taxon>Actinomycetota</taxon>
        <taxon>Actinomycetes</taxon>
        <taxon>Kitasatosporales</taxon>
        <taxon>Streptomycetaceae</taxon>
        <taxon>Streptomyces</taxon>
    </lineage>
</organism>
<dbReference type="SUPFAM" id="SSF56112">
    <property type="entry name" value="Protein kinase-like (PK-like)"/>
    <property type="match status" value="1"/>
</dbReference>
<dbReference type="EMBL" id="CP114202">
    <property type="protein sequence ID" value="WAT99420.1"/>
    <property type="molecule type" value="Genomic_DNA"/>
</dbReference>
<dbReference type="InterPro" id="IPR011009">
    <property type="entry name" value="Kinase-like_dom_sf"/>
</dbReference>
<feature type="region of interest" description="Disordered" evidence="6">
    <location>
        <begin position="298"/>
        <end position="367"/>
    </location>
</feature>
<accession>A0A640TNZ3</accession>
<sequence>MKQLGAADPRRIGPYTLFGRLGAGGMGAVYLGRARGRTVAVKVVRPDLARDDAFRDRFQREVEAARLVSGAFTAPVVDADTRARIPWMATTFVVGVSLEQAVSTRGPLPENVLWALTAGVAEALASVHDAGLIHRDLKPANVLLALDGPRVIDFGIARAVDGTALTSTGAIIGSAPYMSPEQAVGEALTSASDTFSLGSAIAFAARGDSLFGAGAAAGVLFRIVHTEPDLGAVPAGLRDLIAACLAKDPDDRPTPRQVSEFVEREGHPVPSGGWLPDAVAADIIAVRAVMTTLPEPPPTLPFTQVTPGLGAPVPGAPASGPAGPVLAESGGPESGGPGVGGPEPGGPAAGGPNAGGPYAGGPQSPSGRPWLGRRKLLLGLAGGTLAVAGAGTWLGLALSASGEAKGGSGSGPRPSGNDVPEATLAWKMKQSATCPQVISTDGVVVCPSLEKVLALDDEGRTKWTVSGADHGLAFSVQGSLPNVIAAVDDGHLYVAGMAMKSMEMRSAVLAIDLAKGKAAWTATLDRPHTQGVLRFCGVLDGTAYLIGFGDGKDHGPSPAGYHVWALDLASRKTSWFHGEDAGLIFSALPQRGDGALFASTTRLRALDAKGEVAWSKKVEPHTVDAAGRHFVLVDGGGRMSALDAATGKSVWEVPDAVPMSLRGGGIATDKDGSVLYALWQDKDHGYSLGALDSGTGRTRWKVPVPADSKDSRSFGARLLCADGNLYRMGADSVVWAFDPSNGKPRWKYTGMKGTDPSKLAWTAGDGRLCLSDPTATTVAALHANGA</sequence>
<evidence type="ECO:0000313" key="10">
    <source>
        <dbReference type="Proteomes" id="UP000429552"/>
    </source>
</evidence>
<dbReference type="PANTHER" id="PTHR43289:SF34">
    <property type="entry name" value="SERINE_THREONINE-PROTEIN KINASE YBDM-RELATED"/>
    <property type="match status" value="1"/>
</dbReference>
<evidence type="ECO:0000256" key="6">
    <source>
        <dbReference type="SAM" id="MobiDB-lite"/>
    </source>
</evidence>
<dbReference type="InterPro" id="IPR018391">
    <property type="entry name" value="PQQ_b-propeller_rpt"/>
</dbReference>
<proteinExistence type="predicted"/>
<gene>
    <name evidence="8" type="ORF">Sliba_56020</name>
    <name evidence="9" type="ORF">STRLI_005577</name>
</gene>
<dbReference type="RefSeq" id="WP_159488497.1">
    <property type="nucleotide sequence ID" value="NZ_BLIP01000001.1"/>
</dbReference>
<feature type="compositionally biased region" description="Gly residues" evidence="6">
    <location>
        <begin position="332"/>
        <end position="359"/>
    </location>
</feature>
<evidence type="ECO:0000259" key="7">
    <source>
        <dbReference type="PROSITE" id="PS50011"/>
    </source>
</evidence>
<keyword evidence="4 5" id="KW-0067">ATP-binding</keyword>
<dbReference type="Gene3D" id="1.10.510.10">
    <property type="entry name" value="Transferase(Phosphotransferase) domain 1"/>
    <property type="match status" value="1"/>
</dbReference>
<dbReference type="GO" id="GO:0004674">
    <property type="term" value="F:protein serine/threonine kinase activity"/>
    <property type="evidence" value="ECO:0007669"/>
    <property type="project" value="TreeGrafter"/>
</dbReference>
<feature type="compositionally biased region" description="Low complexity" evidence="6">
    <location>
        <begin position="301"/>
        <end position="331"/>
    </location>
</feature>
<keyword evidence="2 5" id="KW-0547">Nucleotide-binding</keyword>
<dbReference type="InterPro" id="IPR017441">
    <property type="entry name" value="Protein_kinase_ATP_BS"/>
</dbReference>
<evidence type="ECO:0000313" key="8">
    <source>
        <dbReference type="EMBL" id="GFE25149.1"/>
    </source>
</evidence>
<dbReference type="SMART" id="SM00564">
    <property type="entry name" value="PQQ"/>
    <property type="match status" value="6"/>
</dbReference>
<feature type="domain" description="Protein kinase" evidence="7">
    <location>
        <begin position="15"/>
        <end position="270"/>
    </location>
</feature>
<dbReference type="Proteomes" id="UP000429552">
    <property type="component" value="Unassembled WGS sequence"/>
</dbReference>
<dbReference type="InterPro" id="IPR000719">
    <property type="entry name" value="Prot_kinase_dom"/>
</dbReference>
<dbReference type="InterPro" id="IPR002372">
    <property type="entry name" value="PQQ_rpt_dom"/>
</dbReference>
<evidence type="ECO:0000313" key="11">
    <source>
        <dbReference type="Proteomes" id="UP001210609"/>
    </source>
</evidence>
<keyword evidence="3 9" id="KW-0418">Kinase</keyword>
<dbReference type="PROSITE" id="PS00107">
    <property type="entry name" value="PROTEIN_KINASE_ATP"/>
    <property type="match status" value="1"/>
</dbReference>
<feature type="region of interest" description="Disordered" evidence="6">
    <location>
        <begin position="401"/>
        <end position="420"/>
    </location>
</feature>
<evidence type="ECO:0000256" key="4">
    <source>
        <dbReference type="ARBA" id="ARBA00022840"/>
    </source>
</evidence>
<dbReference type="GO" id="GO:0005524">
    <property type="term" value="F:ATP binding"/>
    <property type="evidence" value="ECO:0007669"/>
    <property type="project" value="UniProtKB-UniRule"/>
</dbReference>
<dbReference type="EMBL" id="BLIP01000001">
    <property type="protein sequence ID" value="GFE25149.1"/>
    <property type="molecule type" value="Genomic_DNA"/>
</dbReference>
<dbReference type="PANTHER" id="PTHR43289">
    <property type="entry name" value="MITOGEN-ACTIVATED PROTEIN KINASE KINASE KINASE 20-RELATED"/>
    <property type="match status" value="1"/>
</dbReference>